<gene>
    <name evidence="2" type="ORF">J2X20_002791</name>
</gene>
<evidence type="ECO:0000259" key="1">
    <source>
        <dbReference type="Pfam" id="PF10020"/>
    </source>
</evidence>
<organism evidence="2 3">
    <name type="scientific">Roseateles saccharophilus</name>
    <name type="common">Pseudomonas saccharophila</name>
    <dbReference type="NCBI Taxonomy" id="304"/>
    <lineage>
        <taxon>Bacteria</taxon>
        <taxon>Pseudomonadati</taxon>
        <taxon>Pseudomonadota</taxon>
        <taxon>Betaproteobacteria</taxon>
        <taxon>Burkholderiales</taxon>
        <taxon>Sphaerotilaceae</taxon>
        <taxon>Roseateles</taxon>
    </lineage>
</organism>
<dbReference type="InterPro" id="IPR019260">
    <property type="entry name" value="DUF2262"/>
</dbReference>
<comment type="caution">
    <text evidence="2">The sequence shown here is derived from an EMBL/GenBank/DDBJ whole genome shotgun (WGS) entry which is preliminary data.</text>
</comment>
<accession>A0ABU1YN34</accession>
<sequence length="178" mass="19200">MNWIRRIRLGWKQALGRPAPRPSAPPLALSHPALGELAGTAEELRGAVMVGAQRVTLIVRPDGGPMDDALRLAVEAAGQLPGLHERSLRQIAEDSLASYNNDWRVGQTVGADGKAVDFEKPLLSAAEFSVQFSLTEVDVCGPDLLSLWYDCGDLFWGHSFSATFFDGLAGEIDVQMLG</sequence>
<dbReference type="RefSeq" id="WP_310265717.1">
    <property type="nucleotide sequence ID" value="NZ_JAVDXU010000002.1"/>
</dbReference>
<name>A0ABU1YN34_ROSSA</name>
<dbReference type="EMBL" id="JAVDXU010000002">
    <property type="protein sequence ID" value="MDR7270133.1"/>
    <property type="molecule type" value="Genomic_DNA"/>
</dbReference>
<feature type="domain" description="DUF2262" evidence="1">
    <location>
        <begin position="62"/>
        <end position="159"/>
    </location>
</feature>
<proteinExistence type="predicted"/>
<evidence type="ECO:0000313" key="3">
    <source>
        <dbReference type="Proteomes" id="UP001180453"/>
    </source>
</evidence>
<protein>
    <recommendedName>
        <fullName evidence="1">DUF2262 domain-containing protein</fullName>
    </recommendedName>
</protein>
<keyword evidence="3" id="KW-1185">Reference proteome</keyword>
<dbReference type="Proteomes" id="UP001180453">
    <property type="component" value="Unassembled WGS sequence"/>
</dbReference>
<dbReference type="Pfam" id="PF10020">
    <property type="entry name" value="DUF2262"/>
    <property type="match status" value="1"/>
</dbReference>
<evidence type="ECO:0000313" key="2">
    <source>
        <dbReference type="EMBL" id="MDR7270133.1"/>
    </source>
</evidence>
<reference evidence="2 3" key="1">
    <citation type="submission" date="2023-07" db="EMBL/GenBank/DDBJ databases">
        <title>Sorghum-associated microbial communities from plants grown in Nebraska, USA.</title>
        <authorList>
            <person name="Schachtman D."/>
        </authorList>
    </citation>
    <scope>NUCLEOTIDE SEQUENCE [LARGE SCALE GENOMIC DNA]</scope>
    <source>
        <strain evidence="2 3">BE314</strain>
    </source>
</reference>